<evidence type="ECO:0000313" key="3">
    <source>
        <dbReference type="Proteomes" id="UP001162483"/>
    </source>
</evidence>
<feature type="region of interest" description="Disordered" evidence="1">
    <location>
        <begin position="17"/>
        <end position="41"/>
    </location>
</feature>
<proteinExistence type="predicted"/>
<comment type="caution">
    <text evidence="2">The sequence shown here is derived from an EMBL/GenBank/DDBJ whole genome shotgun (WGS) entry which is preliminary data.</text>
</comment>
<accession>A0ABN9G9P2</accession>
<sequence>MSEYRAGRSAVLSCRTLAVPRPSAAQSSRPTHDRSQKTPDQSQSAALLSHAHWAPGCQPCAHTKRWTTLRKWVRSPWSSPVLSAVSGHPLYCPQSLVIPCTVRSLWSSPVLCLQFLVIPCTVSAVSGHLLYYVRSLWSSPVLCLQSLVISCTMSAVSGHLLYCVRSLWSSPVLCPQSLVISCTMSAVSGHLLYYVRSLWSSPVLCPQ</sequence>
<organism evidence="2 3">
    <name type="scientific">Staurois parvus</name>
    <dbReference type="NCBI Taxonomy" id="386267"/>
    <lineage>
        <taxon>Eukaryota</taxon>
        <taxon>Metazoa</taxon>
        <taxon>Chordata</taxon>
        <taxon>Craniata</taxon>
        <taxon>Vertebrata</taxon>
        <taxon>Euteleostomi</taxon>
        <taxon>Amphibia</taxon>
        <taxon>Batrachia</taxon>
        <taxon>Anura</taxon>
        <taxon>Neobatrachia</taxon>
        <taxon>Ranoidea</taxon>
        <taxon>Ranidae</taxon>
        <taxon>Staurois</taxon>
    </lineage>
</organism>
<evidence type="ECO:0000256" key="1">
    <source>
        <dbReference type="SAM" id="MobiDB-lite"/>
    </source>
</evidence>
<evidence type="ECO:0000313" key="2">
    <source>
        <dbReference type="EMBL" id="CAI9606104.1"/>
    </source>
</evidence>
<keyword evidence="3" id="KW-1185">Reference proteome</keyword>
<feature type="non-terminal residue" evidence="2">
    <location>
        <position position="207"/>
    </location>
</feature>
<gene>
    <name evidence="2" type="ORF">SPARVUS_LOCUS13725628</name>
</gene>
<name>A0ABN9G9P2_9NEOB</name>
<protein>
    <submittedName>
        <fullName evidence="2">Uncharacterized protein</fullName>
    </submittedName>
</protein>
<dbReference type="Proteomes" id="UP001162483">
    <property type="component" value="Unassembled WGS sequence"/>
</dbReference>
<dbReference type="EMBL" id="CATNWA010018232">
    <property type="protein sequence ID" value="CAI9606104.1"/>
    <property type="molecule type" value="Genomic_DNA"/>
</dbReference>
<reference evidence="2" key="1">
    <citation type="submission" date="2023-05" db="EMBL/GenBank/DDBJ databases">
        <authorList>
            <person name="Stuckert A."/>
        </authorList>
    </citation>
    <scope>NUCLEOTIDE SEQUENCE</scope>
</reference>